<dbReference type="PANTHER" id="PTHR46268:SF6">
    <property type="entry name" value="UNIVERSAL STRESS PROTEIN UP12"/>
    <property type="match status" value="1"/>
</dbReference>
<feature type="domain" description="UspA" evidence="2">
    <location>
        <begin position="6"/>
        <end position="144"/>
    </location>
</feature>
<dbReference type="InterPro" id="IPR006016">
    <property type="entry name" value="UspA"/>
</dbReference>
<organism evidence="3 4">
    <name type="scientific">Lacticaseibacillus jixianensis</name>
    <dbReference type="NCBI Taxonomy" id="2486012"/>
    <lineage>
        <taxon>Bacteria</taxon>
        <taxon>Bacillati</taxon>
        <taxon>Bacillota</taxon>
        <taxon>Bacilli</taxon>
        <taxon>Lactobacillales</taxon>
        <taxon>Lactobacillaceae</taxon>
        <taxon>Lacticaseibacillus</taxon>
    </lineage>
</organism>
<sequence length="145" mass="15893">MAQDDFHKILVGVDDSQDALAAFQYAIHRARVDGASLVITTIMESDEMNVYEALSKDYVHGERQDLEQHLSEYVQLAEKAGINDVRAVIGEGDAGETIVKTLIPKYQPDLLVIGAAAKRGLARHFGSQAAYMAKYAPCSVLVVRE</sequence>
<keyword evidence="4" id="KW-1185">Reference proteome</keyword>
<dbReference type="EMBL" id="JBHTMO010000004">
    <property type="protein sequence ID" value="MFD1392417.1"/>
    <property type="molecule type" value="Genomic_DNA"/>
</dbReference>
<dbReference type="InterPro" id="IPR006015">
    <property type="entry name" value="Universal_stress_UspA"/>
</dbReference>
<evidence type="ECO:0000256" key="1">
    <source>
        <dbReference type="ARBA" id="ARBA00008791"/>
    </source>
</evidence>
<accession>A0ABW4B5W9</accession>
<dbReference type="CDD" id="cd00293">
    <property type="entry name" value="USP-like"/>
    <property type="match status" value="1"/>
</dbReference>
<gene>
    <name evidence="3" type="ORF">ACFQ3L_02295</name>
</gene>
<protein>
    <submittedName>
        <fullName evidence="3">Universal stress protein</fullName>
    </submittedName>
</protein>
<proteinExistence type="inferred from homology"/>
<name>A0ABW4B5W9_9LACO</name>
<dbReference type="PRINTS" id="PR01438">
    <property type="entry name" value="UNVRSLSTRESS"/>
</dbReference>
<dbReference type="InterPro" id="IPR014729">
    <property type="entry name" value="Rossmann-like_a/b/a_fold"/>
</dbReference>
<dbReference type="RefSeq" id="WP_125585366.1">
    <property type="nucleotide sequence ID" value="NZ_JBHTMO010000004.1"/>
</dbReference>
<reference evidence="4" key="1">
    <citation type="journal article" date="2019" name="Int. J. Syst. Evol. Microbiol.">
        <title>The Global Catalogue of Microorganisms (GCM) 10K type strain sequencing project: providing services to taxonomists for standard genome sequencing and annotation.</title>
        <authorList>
            <consortium name="The Broad Institute Genomics Platform"/>
            <consortium name="The Broad Institute Genome Sequencing Center for Infectious Disease"/>
            <person name="Wu L."/>
            <person name="Ma J."/>
        </authorList>
    </citation>
    <scope>NUCLEOTIDE SEQUENCE [LARGE SCALE GENOMIC DNA]</scope>
    <source>
        <strain evidence="4">CCM 8911</strain>
    </source>
</reference>
<dbReference type="Gene3D" id="3.40.50.620">
    <property type="entry name" value="HUPs"/>
    <property type="match status" value="1"/>
</dbReference>
<comment type="caution">
    <text evidence="3">The sequence shown here is derived from an EMBL/GenBank/DDBJ whole genome shotgun (WGS) entry which is preliminary data.</text>
</comment>
<evidence type="ECO:0000313" key="3">
    <source>
        <dbReference type="EMBL" id="MFD1392417.1"/>
    </source>
</evidence>
<comment type="similarity">
    <text evidence="1">Belongs to the universal stress protein A family.</text>
</comment>
<evidence type="ECO:0000313" key="4">
    <source>
        <dbReference type="Proteomes" id="UP001597249"/>
    </source>
</evidence>
<evidence type="ECO:0000259" key="2">
    <source>
        <dbReference type="Pfam" id="PF00582"/>
    </source>
</evidence>
<dbReference type="Pfam" id="PF00582">
    <property type="entry name" value="Usp"/>
    <property type="match status" value="1"/>
</dbReference>
<dbReference type="Proteomes" id="UP001597249">
    <property type="component" value="Unassembled WGS sequence"/>
</dbReference>
<dbReference type="PANTHER" id="PTHR46268">
    <property type="entry name" value="STRESS RESPONSE PROTEIN NHAX"/>
    <property type="match status" value="1"/>
</dbReference>
<dbReference type="SUPFAM" id="SSF52402">
    <property type="entry name" value="Adenine nucleotide alpha hydrolases-like"/>
    <property type="match status" value="1"/>
</dbReference>